<feature type="domain" description="PilZ" evidence="1">
    <location>
        <begin position="84"/>
        <end position="188"/>
    </location>
</feature>
<evidence type="ECO:0000313" key="6">
    <source>
        <dbReference type="Proteomes" id="UP000075799"/>
    </source>
</evidence>
<dbReference type="InterPro" id="IPR025640">
    <property type="entry name" value="GYF_2"/>
</dbReference>
<evidence type="ECO:0000259" key="1">
    <source>
        <dbReference type="Pfam" id="PF07238"/>
    </source>
</evidence>
<dbReference type="AlphaFoldDB" id="A0A150WTZ3"/>
<evidence type="ECO:0000259" key="2">
    <source>
        <dbReference type="Pfam" id="PF14237"/>
    </source>
</evidence>
<dbReference type="Proteomes" id="UP000075391">
    <property type="component" value="Unassembled WGS sequence"/>
</dbReference>
<proteinExistence type="predicted"/>
<reference evidence="5 6" key="1">
    <citation type="submission" date="2016-03" db="EMBL/GenBank/DDBJ databases">
        <authorList>
            <person name="Ploux O."/>
        </authorList>
    </citation>
    <scope>NUCLEOTIDE SEQUENCE [LARGE SCALE GENOMIC DNA]</scope>
    <source>
        <strain evidence="4 5">BER2</strain>
        <strain evidence="3 6">EC13</strain>
    </source>
</reference>
<evidence type="ECO:0000313" key="4">
    <source>
        <dbReference type="EMBL" id="KYG69934.1"/>
    </source>
</evidence>
<dbReference type="Pfam" id="PF14237">
    <property type="entry name" value="GYF_2"/>
    <property type="match status" value="1"/>
</dbReference>
<dbReference type="RefSeq" id="WP_063209555.1">
    <property type="nucleotide sequence ID" value="NZ_CP168967.1"/>
</dbReference>
<feature type="domain" description="GYF" evidence="2">
    <location>
        <begin position="13"/>
        <end position="62"/>
    </location>
</feature>
<dbReference type="Gene3D" id="2.40.10.220">
    <property type="entry name" value="predicted glycosyltransferase like domains"/>
    <property type="match status" value="1"/>
</dbReference>
<evidence type="ECO:0000313" key="5">
    <source>
        <dbReference type="Proteomes" id="UP000075391"/>
    </source>
</evidence>
<gene>
    <name evidence="4" type="ORF">AZI85_14605</name>
    <name evidence="3" type="ORF">AZI87_17230</name>
</gene>
<dbReference type="GO" id="GO:0035438">
    <property type="term" value="F:cyclic-di-GMP binding"/>
    <property type="evidence" value="ECO:0007669"/>
    <property type="project" value="InterPro"/>
</dbReference>
<dbReference type="SUPFAM" id="SSF141371">
    <property type="entry name" value="PilZ domain-like"/>
    <property type="match status" value="1"/>
</dbReference>
<name>A0A150WTZ3_BDEBC</name>
<comment type="caution">
    <text evidence="4">The sequence shown here is derived from an EMBL/GenBank/DDBJ whole genome shotgun (WGS) entry which is preliminary data.</text>
</comment>
<dbReference type="Proteomes" id="UP000075799">
    <property type="component" value="Unassembled WGS sequence"/>
</dbReference>
<dbReference type="OrthoDB" id="5291267at2"/>
<dbReference type="EMBL" id="LUKD01000008">
    <property type="protein sequence ID" value="KYG63002.1"/>
    <property type="molecule type" value="Genomic_DNA"/>
</dbReference>
<evidence type="ECO:0000313" key="3">
    <source>
        <dbReference type="EMBL" id="KYG63002.1"/>
    </source>
</evidence>
<dbReference type="Pfam" id="PF07238">
    <property type="entry name" value="PilZ"/>
    <property type="match status" value="1"/>
</dbReference>
<dbReference type="EMBL" id="LUKF01000003">
    <property type="protein sequence ID" value="KYG69934.1"/>
    <property type="molecule type" value="Genomic_DNA"/>
</dbReference>
<protein>
    <recommendedName>
        <fullName evidence="7">PilZ domain-containing protein</fullName>
    </recommendedName>
</protein>
<evidence type="ECO:0008006" key="7">
    <source>
        <dbReference type="Google" id="ProtNLM"/>
    </source>
</evidence>
<sequence>MGGVQTATNTVQWYILRGEMKYGPYEYKSLITMIQNGELFDYNYVWAPHMENWTLVGDLQEFSKDRLCRLIETKDHLSGAFKERKFPRVDLVTPVYAHNDHTFFDGNTLSVSENGALVLLNDPLLQLGQKIMINFRVSENNPQTFNALCEIVRKNFSKQRLNVKSGLHYAVRFLQVQDQGMAQLTKWTRGGVSKEETNDGILKVHE</sequence>
<dbReference type="InterPro" id="IPR009875">
    <property type="entry name" value="PilZ_domain"/>
</dbReference>
<accession>A0A150WTZ3</accession>
<organism evidence="4 5">
    <name type="scientific">Bdellovibrio bacteriovorus</name>
    <dbReference type="NCBI Taxonomy" id="959"/>
    <lineage>
        <taxon>Bacteria</taxon>
        <taxon>Pseudomonadati</taxon>
        <taxon>Bdellovibrionota</taxon>
        <taxon>Bdellovibrionia</taxon>
        <taxon>Bdellovibrionales</taxon>
        <taxon>Pseudobdellovibrionaceae</taxon>
        <taxon>Bdellovibrio</taxon>
    </lineage>
</organism>